<keyword evidence="2" id="KW-1185">Reference proteome</keyword>
<dbReference type="NCBIfam" id="NF033530">
    <property type="entry name" value="lasso_PqqD_Strm"/>
    <property type="match status" value="1"/>
</dbReference>
<evidence type="ECO:0008006" key="3">
    <source>
        <dbReference type="Google" id="ProtNLM"/>
    </source>
</evidence>
<dbReference type="Pfam" id="PF05402">
    <property type="entry name" value="PqqD"/>
    <property type="match status" value="1"/>
</dbReference>
<dbReference type="InterPro" id="IPR008792">
    <property type="entry name" value="PQQD"/>
</dbReference>
<dbReference type="AlphaFoldDB" id="A0A081XH83"/>
<name>A0A081XH83_STRTO</name>
<evidence type="ECO:0000313" key="1">
    <source>
        <dbReference type="EMBL" id="KES02906.1"/>
    </source>
</evidence>
<protein>
    <recommendedName>
        <fullName evidence="3">Lasso peptide biosynthesis PqqD family chaperone</fullName>
    </recommendedName>
</protein>
<dbReference type="Proteomes" id="UP000028341">
    <property type="component" value="Unassembled WGS sequence"/>
</dbReference>
<sequence length="85" mass="9370">MTMTLRPGVVTADTEYGMALLDQNSGEYFTLNPTAALIVRTLLDGTSRQQAVTTLTDRYDVTAEQVQEDITRILQELHAARLLAA</sequence>
<evidence type="ECO:0000313" key="2">
    <source>
        <dbReference type="Proteomes" id="UP000028341"/>
    </source>
</evidence>
<dbReference type="Gene3D" id="1.10.10.1150">
    <property type="entry name" value="Coenzyme PQQ synthesis protein D (PqqD)"/>
    <property type="match status" value="1"/>
</dbReference>
<dbReference type="InterPro" id="IPR041881">
    <property type="entry name" value="PqqD_sf"/>
</dbReference>
<comment type="caution">
    <text evidence="1">The sequence shown here is derived from an EMBL/GenBank/DDBJ whole genome shotgun (WGS) entry which is preliminary data.</text>
</comment>
<dbReference type="NCBIfam" id="TIGR04353">
    <property type="entry name" value="PqqD_rel_X"/>
    <property type="match status" value="1"/>
</dbReference>
<accession>A0A081XH83</accession>
<proteinExistence type="predicted"/>
<dbReference type="STRING" id="55952.BU52_33460"/>
<dbReference type="EMBL" id="JFCB01000064">
    <property type="protein sequence ID" value="KES02906.1"/>
    <property type="molecule type" value="Genomic_DNA"/>
</dbReference>
<dbReference type="InterPro" id="IPR027599">
    <property type="entry name" value="PqqD-rel_X"/>
</dbReference>
<organism evidence="1 2">
    <name type="scientific">Streptomyces toyocaensis</name>
    <dbReference type="NCBI Taxonomy" id="55952"/>
    <lineage>
        <taxon>Bacteria</taxon>
        <taxon>Bacillati</taxon>
        <taxon>Actinomycetota</taxon>
        <taxon>Actinomycetes</taxon>
        <taxon>Kitasatosporales</taxon>
        <taxon>Streptomycetaceae</taxon>
        <taxon>Streptomyces</taxon>
    </lineage>
</organism>
<dbReference type="RefSeq" id="WP_037941429.1">
    <property type="nucleotide sequence ID" value="NZ_JBFADL010000035.1"/>
</dbReference>
<gene>
    <name evidence="1" type="ORF">BU52_33460</name>
</gene>
<reference evidence="1 2" key="1">
    <citation type="submission" date="2014-02" db="EMBL/GenBank/DDBJ databases">
        <title>The genome announcement of Streptomyces toyocaensis NRRL15009.</title>
        <authorList>
            <person name="Hong H.-J."/>
            <person name="Kwun M.J."/>
        </authorList>
    </citation>
    <scope>NUCLEOTIDE SEQUENCE [LARGE SCALE GENOMIC DNA]</scope>
    <source>
        <strain evidence="1 2">NRRL 15009</strain>
    </source>
</reference>